<keyword evidence="2" id="KW-1185">Reference proteome</keyword>
<evidence type="ECO:0000313" key="1">
    <source>
        <dbReference type="EMBL" id="ADR37700.1"/>
    </source>
</evidence>
<evidence type="ECO:0000313" key="2">
    <source>
        <dbReference type="Proteomes" id="UP000008722"/>
    </source>
</evidence>
<name>E4UAR5_OCEP5</name>
<dbReference type="EMBL" id="CP002362">
    <property type="protein sequence ID" value="ADR37700.1"/>
    <property type="molecule type" value="Genomic_DNA"/>
</dbReference>
<proteinExistence type="predicted"/>
<dbReference type="Proteomes" id="UP000008722">
    <property type="component" value="Plasmid pOCEPR01"/>
</dbReference>
<keyword evidence="1" id="KW-0614">Plasmid</keyword>
<dbReference type="InterPro" id="IPR013381">
    <property type="entry name" value="CRISPR-assoc_prot_Cse1"/>
</dbReference>
<reference evidence="2" key="1">
    <citation type="submission" date="2010-11" db="EMBL/GenBank/DDBJ databases">
        <title>The complete sequence of plasmid of Oceanithermus profundus DSM 14977.</title>
        <authorList>
            <consortium name="US DOE Joint Genome Institute (JGI-PGF)"/>
            <person name="Lucas S."/>
            <person name="Copeland A."/>
            <person name="Lapidus A."/>
            <person name="Bruce D."/>
            <person name="Goodwin L."/>
            <person name="Pitluck S."/>
            <person name="Kyrpides N."/>
            <person name="Mavromatis K."/>
            <person name="Pagani I."/>
            <person name="Ivanova N."/>
            <person name="Zhang X."/>
            <person name="Brettin T."/>
            <person name="Detter J.C."/>
            <person name="Tapia R."/>
            <person name="Han C."/>
            <person name="Land M."/>
            <person name="Hauser L."/>
            <person name="Markowitz V."/>
            <person name="Cheng J.-F."/>
            <person name="Hugenholtz P."/>
            <person name="Woyke T."/>
            <person name="Wu D."/>
            <person name="Tindall B."/>
            <person name="Faehnrich R."/>
            <person name="Brambilla E."/>
            <person name="Klenk H.-P."/>
            <person name="Eisen J.A."/>
        </authorList>
    </citation>
    <scope>NUCLEOTIDE SEQUENCE [LARGE SCALE GENOMIC DNA]</scope>
    <source>
        <strain evidence="2">DSM 14977 / NBRC 100410 / VKM B-2274 / 506</strain>
        <plasmid evidence="2">Plasmid pOCEPR01</plasmid>
    </source>
</reference>
<accession>E4UAR5</accession>
<protein>
    <submittedName>
        <fullName evidence="1">CRISPR-associated protein, Cse1 family</fullName>
    </submittedName>
</protein>
<dbReference type="RefSeq" id="WP_013449680.1">
    <property type="nucleotide sequence ID" value="NC_014753.1"/>
</dbReference>
<dbReference type="NCBIfam" id="TIGR02547">
    <property type="entry name" value="casA_cse1"/>
    <property type="match status" value="1"/>
</dbReference>
<reference evidence="1 2" key="2">
    <citation type="journal article" date="2011" name="Stand. Genomic Sci.">
        <title>Complete genome sequence of Oceanithermus profundus type strain (506).</title>
        <authorList>
            <person name="Pati A."/>
            <person name="Zhang X."/>
            <person name="Lapidus A."/>
            <person name="Nolan M."/>
            <person name="Lucas S."/>
            <person name="Del Rio T.G."/>
            <person name="Tice H."/>
            <person name="Cheng J.F."/>
            <person name="Tapia R."/>
            <person name="Han C."/>
            <person name="Goodwin L."/>
            <person name="Pitluck S."/>
            <person name="Liolios K."/>
            <person name="Pagani I."/>
            <person name="Ivanova N."/>
            <person name="Mavromatis K."/>
            <person name="Chen A."/>
            <person name="Palaniappan K."/>
            <person name="Hauser L."/>
            <person name="Jeffries C.D."/>
            <person name="Brambilla E.M."/>
            <person name="Rohl A."/>
            <person name="Mwirichia R."/>
            <person name="Rohde M."/>
            <person name="Tindall B.J."/>
            <person name="Sikorski J."/>
            <person name="Wirth R."/>
            <person name="Goker M."/>
            <person name="Woyke T."/>
            <person name="Detter J.C."/>
            <person name="Bristow J."/>
            <person name="Eisen J.A."/>
            <person name="Markowitz V."/>
            <person name="Hugenholtz P."/>
            <person name="Kyrpides N.C."/>
            <person name="Klenk H.P."/>
            <person name="Land M."/>
        </authorList>
    </citation>
    <scope>NUCLEOTIDE SEQUENCE [LARGE SCALE GENOMIC DNA]</scope>
    <source>
        <strain evidence="2">DSM 14977 / NBRC 100410 / VKM B-2274 / 506</strain>
        <plasmid evidence="2">Plasmid pOCEPR01</plasmid>
    </source>
</reference>
<organism evidence="1 2">
    <name type="scientific">Oceanithermus profundus (strain DSM 14977 / NBRC 100410 / VKM B-2274 / 506)</name>
    <dbReference type="NCBI Taxonomy" id="670487"/>
    <lineage>
        <taxon>Bacteria</taxon>
        <taxon>Thermotogati</taxon>
        <taxon>Deinococcota</taxon>
        <taxon>Deinococci</taxon>
        <taxon>Thermales</taxon>
        <taxon>Thermaceae</taxon>
        <taxon>Oceanithermus</taxon>
    </lineage>
</organism>
<gene>
    <name evidence="1" type="ordered locus">Ocepr_2252</name>
</gene>
<dbReference type="KEGG" id="opr:Ocepr_2252"/>
<dbReference type="OrthoDB" id="3187690at2"/>
<dbReference type="Pfam" id="PF09481">
    <property type="entry name" value="CRISPR_Cse1"/>
    <property type="match status" value="1"/>
</dbReference>
<dbReference type="HOGENOM" id="CLU_578512_0_0_0"/>
<dbReference type="eggNOG" id="COG1203">
    <property type="taxonomic scope" value="Bacteria"/>
</dbReference>
<sequence>MKNTGAFNLITDAWIPILPTSGSPREVGLLEALERAHEFRGLALAHPLEHMAVLRLLLAILYRVLTPGRDLADLQRLYREGRLPADAIGTYLNEHRERFALEGDTPFLQVPDVETTPTAITVLTADLPQGGWPLLTGRPDSDPPPLSPAQAARTLLAHQTFAVGGLLNRNGVTSVLDAPSARFAQFHAVGETLARTLLLNLAGPSEPADLPFWERPQPTAADVEAYRTRVQPLGPATAYTYLSRAVRLIPTPGGRYAQVRYAAGWRYDDLPNDPMLAWTEHRTQGRVPHRLDPEREAAFDLLAALPVGEGARYPSTLRHALALTGELPRYVAVGALLTDPKRPAKVLGHRLEQLRASALPGEATLALLEAAEETAEAARKVVFHVLHEAHPHWSNSQVAARYRTLNPLAPYWNAVFEAYTAGSGDAPDVLATALRRVEEALAVPYANHPRILALLANRLRPLARNPKEVSHA</sequence>
<geneLocation type="plasmid" evidence="1 2">
    <name>pOCEPR01</name>
</geneLocation>
<dbReference type="AlphaFoldDB" id="E4UAR5"/>